<dbReference type="EMBL" id="LUUL01000061">
    <property type="protein sequence ID" value="OAI27888.1"/>
    <property type="molecule type" value="Genomic_DNA"/>
</dbReference>
<dbReference type="RefSeq" id="WP_064025891.1">
    <property type="nucleotide sequence ID" value="NZ_LUUL01000061.1"/>
</dbReference>
<organism evidence="2 3">
    <name type="scientific">Methylomonas koyamae</name>
    <dbReference type="NCBI Taxonomy" id="702114"/>
    <lineage>
        <taxon>Bacteria</taxon>
        <taxon>Pseudomonadati</taxon>
        <taxon>Pseudomonadota</taxon>
        <taxon>Gammaproteobacteria</taxon>
        <taxon>Methylococcales</taxon>
        <taxon>Methylococcaceae</taxon>
        <taxon>Methylomonas</taxon>
    </lineage>
</organism>
<evidence type="ECO:0000313" key="2">
    <source>
        <dbReference type="EMBL" id="OAI27888.1"/>
    </source>
</evidence>
<keyword evidence="3" id="KW-1185">Reference proteome</keyword>
<gene>
    <name evidence="2" type="ORF">A1356_07855</name>
</gene>
<dbReference type="AlphaFoldDB" id="A0AA91I725"/>
<accession>A0AA91I725</accession>
<dbReference type="InterPro" id="IPR029060">
    <property type="entry name" value="PIN-like_dom_sf"/>
</dbReference>
<dbReference type="Proteomes" id="UP000077734">
    <property type="component" value="Unassembled WGS sequence"/>
</dbReference>
<evidence type="ECO:0000259" key="1">
    <source>
        <dbReference type="Pfam" id="PF01850"/>
    </source>
</evidence>
<reference evidence="2 3" key="1">
    <citation type="submission" date="2016-03" db="EMBL/GenBank/DDBJ databases">
        <authorList>
            <person name="Heylen K."/>
            <person name="De Vos P."/>
            <person name="Vekeman B."/>
        </authorList>
    </citation>
    <scope>NUCLEOTIDE SEQUENCE [LARGE SCALE GENOMIC DNA]</scope>
    <source>
        <strain evidence="2 3">R-49807</strain>
    </source>
</reference>
<dbReference type="InterPro" id="IPR052919">
    <property type="entry name" value="TA_system_RNase"/>
</dbReference>
<sequence length="133" mass="15318">MKLLLDTHVFLWLRTAPGKIPEQVLAYYQDMDTDVFLSMASLWEMQIKHQLGKLELELPLSELVELQCLNNGLQILNIEPAHIYQLQTLPFHHNDPFDRMILAQAQVENLQLVSADSSFDLYGIDVLWQAVGK</sequence>
<evidence type="ECO:0000313" key="3">
    <source>
        <dbReference type="Proteomes" id="UP000077734"/>
    </source>
</evidence>
<proteinExistence type="predicted"/>
<protein>
    <submittedName>
        <fullName evidence="2">Twitching motility protein PilT</fullName>
    </submittedName>
</protein>
<dbReference type="InterPro" id="IPR002716">
    <property type="entry name" value="PIN_dom"/>
</dbReference>
<feature type="domain" description="PIN" evidence="1">
    <location>
        <begin position="4"/>
        <end position="120"/>
    </location>
</feature>
<dbReference type="InterPro" id="IPR041705">
    <property type="entry name" value="PIN_Sll0205"/>
</dbReference>
<dbReference type="CDD" id="cd09872">
    <property type="entry name" value="PIN_Sll0205-like"/>
    <property type="match status" value="1"/>
</dbReference>
<dbReference type="SUPFAM" id="SSF88723">
    <property type="entry name" value="PIN domain-like"/>
    <property type="match status" value="1"/>
</dbReference>
<dbReference type="Pfam" id="PF01850">
    <property type="entry name" value="PIN"/>
    <property type="match status" value="1"/>
</dbReference>
<dbReference type="Gene3D" id="3.40.50.1010">
    <property type="entry name" value="5'-nuclease"/>
    <property type="match status" value="1"/>
</dbReference>
<dbReference type="PANTHER" id="PTHR36173:SF2">
    <property type="entry name" value="RIBONUCLEASE VAPC16"/>
    <property type="match status" value="1"/>
</dbReference>
<name>A0AA91I725_9GAMM</name>
<comment type="caution">
    <text evidence="2">The sequence shown here is derived from an EMBL/GenBank/DDBJ whole genome shotgun (WGS) entry which is preliminary data.</text>
</comment>
<dbReference type="PANTHER" id="PTHR36173">
    <property type="entry name" value="RIBONUCLEASE VAPC16-RELATED"/>
    <property type="match status" value="1"/>
</dbReference>